<reference evidence="2" key="1">
    <citation type="journal article" date="2019" name="Int. J. Syst. Evol. Microbiol.">
        <title>The Global Catalogue of Microorganisms (GCM) 10K type strain sequencing project: providing services to taxonomists for standard genome sequencing and annotation.</title>
        <authorList>
            <consortium name="The Broad Institute Genomics Platform"/>
            <consortium name="The Broad Institute Genome Sequencing Center for Infectious Disease"/>
            <person name="Wu L."/>
            <person name="Ma J."/>
        </authorList>
    </citation>
    <scope>NUCLEOTIDE SEQUENCE [LARGE SCALE GENOMIC DNA]</scope>
    <source>
        <strain evidence="2">JCM 3106</strain>
    </source>
</reference>
<dbReference type="InterPro" id="IPR006311">
    <property type="entry name" value="TAT_signal"/>
</dbReference>
<sequence>MADDRRWDRRSLLRGAAALAGAAATVPLLGKAATAVTGGGDTDALFKPGGGDADALFKAGRFEQAGRAYEEILRKTPGNVHAARQRGYVGLLANRFPDAEKYLKMAVELAPGDKQANRLLADCYIRQDKLSLSAPHWRVAGEESYATWFAAFSGKPPYQVHGGTAQLPWKQMDPEPLVEASVNGGSPKRFTFYTGAPSLQVSAKVAKEAGLSPVVSEKMDFLDGVVWAHYGVLDSFRLGGIELRNVPVSWSTAESGGDVSTDNDGMIGMWVFYHLLTTFDYAGRQLILRRRTPETAGKARAAAKRAGADPLPMWIAREHGLHSRGSIAGAAGSGTGVVGVLFGGHSEVAGIVKQETAKRLRVRVDRDRPVETFAGSHPAVAYPCYPKEMRLGDVAADDIYCFTNPDAPLAPDGFDVPAVFFHSFHKPNTITLDFTDMKLYVTRGQAA</sequence>
<dbReference type="InterPro" id="IPR021109">
    <property type="entry name" value="Peptidase_aspartic_dom_sf"/>
</dbReference>
<organism evidence="1 2">
    <name type="scientific">Streptosporangium longisporum</name>
    <dbReference type="NCBI Taxonomy" id="46187"/>
    <lineage>
        <taxon>Bacteria</taxon>
        <taxon>Bacillati</taxon>
        <taxon>Actinomycetota</taxon>
        <taxon>Actinomycetes</taxon>
        <taxon>Streptosporangiales</taxon>
        <taxon>Streptosporangiaceae</taxon>
        <taxon>Streptosporangium</taxon>
    </lineage>
</organism>
<keyword evidence="2" id="KW-1185">Reference proteome</keyword>
<dbReference type="RefSeq" id="WP_344891738.1">
    <property type="nucleotide sequence ID" value="NZ_BAAAWD010000006.1"/>
</dbReference>
<name>A0ABP6KEV1_9ACTN</name>
<gene>
    <name evidence="1" type="ORF">GCM10017559_20670</name>
</gene>
<protein>
    <recommendedName>
        <fullName evidence="3">Tetratricopeptide repeat protein</fullName>
    </recommendedName>
</protein>
<dbReference type="Gene3D" id="2.40.70.10">
    <property type="entry name" value="Acid Proteases"/>
    <property type="match status" value="1"/>
</dbReference>
<proteinExistence type="predicted"/>
<dbReference type="Proteomes" id="UP001499930">
    <property type="component" value="Unassembled WGS sequence"/>
</dbReference>
<dbReference type="Gene3D" id="1.25.40.10">
    <property type="entry name" value="Tetratricopeptide repeat domain"/>
    <property type="match status" value="1"/>
</dbReference>
<evidence type="ECO:0000313" key="2">
    <source>
        <dbReference type="Proteomes" id="UP001499930"/>
    </source>
</evidence>
<comment type="caution">
    <text evidence="1">The sequence shown here is derived from an EMBL/GenBank/DDBJ whole genome shotgun (WGS) entry which is preliminary data.</text>
</comment>
<dbReference type="SUPFAM" id="SSF48452">
    <property type="entry name" value="TPR-like"/>
    <property type="match status" value="1"/>
</dbReference>
<dbReference type="InterPro" id="IPR011990">
    <property type="entry name" value="TPR-like_helical_dom_sf"/>
</dbReference>
<dbReference type="Pfam" id="PF13432">
    <property type="entry name" value="TPR_16"/>
    <property type="match status" value="1"/>
</dbReference>
<accession>A0ABP6KEV1</accession>
<dbReference type="EMBL" id="BAAAWD010000006">
    <property type="protein sequence ID" value="GAA2999723.1"/>
    <property type="molecule type" value="Genomic_DNA"/>
</dbReference>
<dbReference type="Pfam" id="PF13650">
    <property type="entry name" value="Asp_protease_2"/>
    <property type="match status" value="1"/>
</dbReference>
<dbReference type="PROSITE" id="PS51318">
    <property type="entry name" value="TAT"/>
    <property type="match status" value="1"/>
</dbReference>
<evidence type="ECO:0000313" key="1">
    <source>
        <dbReference type="EMBL" id="GAA2999723.1"/>
    </source>
</evidence>
<evidence type="ECO:0008006" key="3">
    <source>
        <dbReference type="Google" id="ProtNLM"/>
    </source>
</evidence>